<protein>
    <submittedName>
        <fullName evidence="1">Uncharacterized protein</fullName>
    </submittedName>
</protein>
<dbReference type="AlphaFoldDB" id="A0A0P1BN71"/>
<name>A0A0P1BN71_9BASI</name>
<organism evidence="1 2">
    <name type="scientific">Ceraceosorus bombacis</name>
    <dbReference type="NCBI Taxonomy" id="401625"/>
    <lineage>
        <taxon>Eukaryota</taxon>
        <taxon>Fungi</taxon>
        <taxon>Dikarya</taxon>
        <taxon>Basidiomycota</taxon>
        <taxon>Ustilaginomycotina</taxon>
        <taxon>Exobasidiomycetes</taxon>
        <taxon>Ceraceosorales</taxon>
        <taxon>Ceraceosoraceae</taxon>
        <taxon>Ceraceosorus</taxon>
    </lineage>
</organism>
<evidence type="ECO:0000313" key="2">
    <source>
        <dbReference type="Proteomes" id="UP000054845"/>
    </source>
</evidence>
<evidence type="ECO:0000313" key="1">
    <source>
        <dbReference type="EMBL" id="CEH18243.1"/>
    </source>
</evidence>
<dbReference type="EMBL" id="CCYA01000270">
    <property type="protein sequence ID" value="CEH18243.1"/>
    <property type="molecule type" value="Genomic_DNA"/>
</dbReference>
<keyword evidence="2" id="KW-1185">Reference proteome</keyword>
<reference evidence="1 2" key="1">
    <citation type="submission" date="2014-09" db="EMBL/GenBank/DDBJ databases">
        <authorList>
            <person name="Magalhaes I.L.F."/>
            <person name="Oliveira U."/>
            <person name="Santos F.R."/>
            <person name="Vidigal T.H.D.A."/>
            <person name="Brescovit A.D."/>
            <person name="Santos A.J."/>
        </authorList>
    </citation>
    <scope>NUCLEOTIDE SEQUENCE [LARGE SCALE GENOMIC DNA]</scope>
</reference>
<accession>A0A0P1BN71</accession>
<proteinExistence type="predicted"/>
<dbReference type="Proteomes" id="UP000054845">
    <property type="component" value="Unassembled WGS sequence"/>
</dbReference>
<sequence>MHIRSRWDDVRASRGSLLKRDEVELNELWDLWSEQRWKKQKVQASPHVVGRINTSFACTTAHPVIRIP</sequence>